<sequence length="1418" mass="158308">MLSGKSRPVPSKAALKVLYQLAYISSGTAVGVAALCAEERRRRTQLVQKIADNAKRIRQSPRYYQNAAFTSQEADDYGADHGGAEGALEWQHARRGKRGQTQPGHHERAIRGPELPSVVEDAYAKAHHQDGRLSSRTTERRRPLRTTDITQGMTVAAREVEVVRTHGAAGRTSRSSPPRGTARLVDAETGFTKRPPGWQDNLAYKTFKRTSPKAHSPLVPESSGSPPIARRNSHPPALHPDISKGFRDDEFRTRPAWRRSSDDLLSTDKLAANARHVDFLPEDISHDVGQFFEGIGAHDTKPRLLHKSTRVANQLLRVALELGQLDDIRSLYLWKLSSDVYTELDAQILCGACRSLSLRMDQGALLEFYSDMFHERRFQRLDIQRRLQLGLYVLTEALGWAVHSTLRVSARGFFDPMLDESSRKALTQLLSEKCRELRAGGLVQRAADLIVSLHSFCSECQEFTVIIDTIFKAALEAGSLSSGAKLLRLASTLKTGVMHEYYETFLVACDTQGAYGSIVELFGAKRRMRQLKGVVLSSKSYEIIAVACTKADEMTPWIATCFKMAHQRVPDAMRGRIVQSRSHLRLNMLWRSTHNLARVRQEIRSTAGWLQQHGSEEVQRAWKLCELEIYISANQLDLALSTIARIHGTQPVNGHTVSLAAVLFAKKGAWDSLERLLAVARDSDMIKFDADITKRFNNVFRLHSREHSGEETWKFVSAAMNDLGFSPNQATTEIVLESFVAQKSIGLIPKWLRYLQILGHRFELSARVAAKLLTRFYLDHRPSHVLIMSFCRNLAYLAPSLAGPEFTDLVKEAIGYDIRKASGKYASWQRSSCRARLALLDHASHIVPAPGYRWNGQLYLRQPASHTEPQVQPVLIRERDREVRGAASNTAGVVVDSTARLSEGPGIPPGVQTLDKLPFSVGKSAIANAEAAQPKVAAALDVEPPWDAADAAAPGLVLGTPDSELPSMIQFEDLRTMYTAEDSDTVVQRPEHSEYTDVPELQAPSFEHQTLERDMILAMSLAQYAKVAELYSSSLDAAALPASPLALEVAVEASLRHHRGDRTDAEDMMRQARDAGMNVTCAMGPLLIQQMYHLKSTDKNDVNNLRVSVIEYYRMNDENGWPVKHHVGITAANLLINSRRAEHGLNILDAIYRSEWAVKRPLDIVAMTVFLKGYAALRSIEGIKWVVKTVLTEDMRVDQKFLAALRDAMKRFTRISQSAVPVRPGGANGKNARLVPVLVDWIQQCHERRAKQRFEAKVLGRKLVACLAKCANQQQEPGIEAAARHALEDAIFGQRVKALNLPSDVDSDSAVTPTTNRYLERLKLRVAREIRAEHVHQRRGPRARALGAYDRRWLVQYRAFLRRNLVMPGGKLAAFRYRLADEPEDSLARRQTSDGAGHGTRLTADVHGYGRLPSSTRS</sequence>
<dbReference type="Proteomes" id="UP001324427">
    <property type="component" value="Unassembled WGS sequence"/>
</dbReference>
<accession>A0AAV9JNS2</accession>
<gene>
    <name evidence="2" type="ORF">LTR36_001882</name>
</gene>
<feature type="region of interest" description="Disordered" evidence="1">
    <location>
        <begin position="1386"/>
        <end position="1418"/>
    </location>
</feature>
<organism evidence="2 3">
    <name type="scientific">Oleoguttula mirabilis</name>
    <dbReference type="NCBI Taxonomy" id="1507867"/>
    <lineage>
        <taxon>Eukaryota</taxon>
        <taxon>Fungi</taxon>
        <taxon>Dikarya</taxon>
        <taxon>Ascomycota</taxon>
        <taxon>Pezizomycotina</taxon>
        <taxon>Dothideomycetes</taxon>
        <taxon>Dothideomycetidae</taxon>
        <taxon>Mycosphaerellales</taxon>
        <taxon>Teratosphaeriaceae</taxon>
        <taxon>Oleoguttula</taxon>
    </lineage>
</organism>
<proteinExistence type="predicted"/>
<feature type="compositionally biased region" description="Basic and acidic residues" evidence="1">
    <location>
        <begin position="122"/>
        <end position="141"/>
    </location>
</feature>
<dbReference type="EMBL" id="JAVFHQ010000014">
    <property type="protein sequence ID" value="KAK4546664.1"/>
    <property type="molecule type" value="Genomic_DNA"/>
</dbReference>
<protein>
    <recommendedName>
        <fullName evidence="4">Pentatricopeptide repeat-containing protein</fullName>
    </recommendedName>
</protein>
<feature type="region of interest" description="Disordered" evidence="1">
    <location>
        <begin position="91"/>
        <end position="148"/>
    </location>
</feature>
<reference evidence="2 3" key="1">
    <citation type="submission" date="2021-11" db="EMBL/GenBank/DDBJ databases">
        <title>Black yeast isolated from Biological Soil Crust.</title>
        <authorList>
            <person name="Kurbessoian T."/>
        </authorList>
    </citation>
    <scope>NUCLEOTIDE SEQUENCE [LARGE SCALE GENOMIC DNA]</scope>
    <source>
        <strain evidence="2 3">CCFEE 5522</strain>
    </source>
</reference>
<evidence type="ECO:0000313" key="3">
    <source>
        <dbReference type="Proteomes" id="UP001324427"/>
    </source>
</evidence>
<comment type="caution">
    <text evidence="2">The sequence shown here is derived from an EMBL/GenBank/DDBJ whole genome shotgun (WGS) entry which is preliminary data.</text>
</comment>
<evidence type="ECO:0000256" key="1">
    <source>
        <dbReference type="SAM" id="MobiDB-lite"/>
    </source>
</evidence>
<keyword evidence="3" id="KW-1185">Reference proteome</keyword>
<feature type="region of interest" description="Disordered" evidence="1">
    <location>
        <begin position="210"/>
        <end position="247"/>
    </location>
</feature>
<evidence type="ECO:0008006" key="4">
    <source>
        <dbReference type="Google" id="ProtNLM"/>
    </source>
</evidence>
<evidence type="ECO:0000313" key="2">
    <source>
        <dbReference type="EMBL" id="KAK4546664.1"/>
    </source>
</evidence>
<name>A0AAV9JNS2_9PEZI</name>